<reference evidence="1 2" key="1">
    <citation type="submission" date="2011-02" db="EMBL/GenBank/DDBJ databases">
        <authorList>
            <person name="Nelson K.E."/>
            <person name="Sutton G."/>
            <person name="Torralba M."/>
            <person name="Durkin S."/>
            <person name="Harkins D."/>
            <person name="Montgomery R."/>
            <person name="Ziemer C."/>
            <person name="Klaassens E."/>
            <person name="Ocuiv P."/>
            <person name="Morrison M."/>
        </authorList>
    </citation>
    <scope>NUCLEOTIDE SEQUENCE [LARGE SCALE GENOMIC DNA]</scope>
    <source>
        <strain evidence="1 2">8</strain>
    </source>
</reference>
<dbReference type="AlphaFoldDB" id="E9SAA6"/>
<comment type="caution">
    <text evidence="1">The sequence shown here is derived from an EMBL/GenBank/DDBJ whole genome shotgun (WGS) entry which is preliminary data.</text>
</comment>
<dbReference type="Proteomes" id="UP000004259">
    <property type="component" value="Unassembled WGS sequence"/>
</dbReference>
<accession>E9SAA6</accession>
<organism evidence="1 2">
    <name type="scientific">Ruminococcus albus 8</name>
    <dbReference type="NCBI Taxonomy" id="246199"/>
    <lineage>
        <taxon>Bacteria</taxon>
        <taxon>Bacillati</taxon>
        <taxon>Bacillota</taxon>
        <taxon>Clostridia</taxon>
        <taxon>Eubacteriales</taxon>
        <taxon>Oscillospiraceae</taxon>
        <taxon>Ruminococcus</taxon>
    </lineage>
</organism>
<name>E9SAA6_RUMAL</name>
<evidence type="ECO:0000313" key="1">
    <source>
        <dbReference type="EMBL" id="EGC03784.1"/>
    </source>
</evidence>
<keyword evidence="2" id="KW-1185">Reference proteome</keyword>
<protein>
    <submittedName>
        <fullName evidence="1">Uncharacterized protein</fullName>
    </submittedName>
</protein>
<dbReference type="OrthoDB" id="516471at2"/>
<gene>
    <name evidence="1" type="ORF">CUS_4781</name>
</gene>
<proteinExistence type="predicted"/>
<dbReference type="RefSeq" id="WP_002848010.1">
    <property type="nucleotide sequence ID" value="NZ_ADKM02000052.1"/>
</dbReference>
<sequence length="403" mass="46963">MKAYLLIYSRTKEVDYVPQFLARPAEMTNEEIQLALKYTANAMSGIDYVSGVRYSVFSVGNFCICGGVSCLCKNIIELLYRNDMISETEYHSAEEFLYDRVRRNVAFFIGFAIQKSDIRSVKIPNITLRDYWIQYLEQLKKQWSAKETHSELLNEPIEISEKTYSRREFAPEIDIVEEKRIIKNFKSNENDVLEHYFDRILNQGENASFISDVLDKNLWNGLVFTDVAVSDELYSSLNKFSTEKPGKGMDSVLNFNIAKSQRSPSVSNGYSILENTEIKRTKPIEEFDDSKKKNGSTKFKEFPNYFGSFVSGNDRSSDHCDSVRKYTEDEALKILCSLKEYKEEEHYKVYKIFFENGSGGSRPEYGQFFYDYISKCKLPQNWIQSIRFIFKDGEIYILVFVKK</sequence>
<evidence type="ECO:0000313" key="2">
    <source>
        <dbReference type="Proteomes" id="UP000004259"/>
    </source>
</evidence>
<dbReference type="EMBL" id="ADKM02000052">
    <property type="protein sequence ID" value="EGC03784.1"/>
    <property type="molecule type" value="Genomic_DNA"/>
</dbReference>